<gene>
    <name evidence="2" type="ORF">WJX73_001561</name>
</gene>
<reference evidence="2 3" key="1">
    <citation type="journal article" date="2024" name="Nat. Commun.">
        <title>Phylogenomics reveals the evolutionary origins of lichenization in chlorophyte algae.</title>
        <authorList>
            <person name="Puginier C."/>
            <person name="Libourel C."/>
            <person name="Otte J."/>
            <person name="Skaloud P."/>
            <person name="Haon M."/>
            <person name="Grisel S."/>
            <person name="Petersen M."/>
            <person name="Berrin J.G."/>
            <person name="Delaux P.M."/>
            <person name="Dal Grande F."/>
            <person name="Keller J."/>
        </authorList>
    </citation>
    <scope>NUCLEOTIDE SEQUENCE [LARGE SCALE GENOMIC DNA]</scope>
    <source>
        <strain evidence="2 3">SAG 2036</strain>
    </source>
</reference>
<name>A0AAW1NRU6_9CHLO</name>
<organism evidence="2 3">
    <name type="scientific">Symbiochloris irregularis</name>
    <dbReference type="NCBI Taxonomy" id="706552"/>
    <lineage>
        <taxon>Eukaryota</taxon>
        <taxon>Viridiplantae</taxon>
        <taxon>Chlorophyta</taxon>
        <taxon>core chlorophytes</taxon>
        <taxon>Trebouxiophyceae</taxon>
        <taxon>Trebouxiales</taxon>
        <taxon>Trebouxiaceae</taxon>
        <taxon>Symbiochloris</taxon>
    </lineage>
</organism>
<evidence type="ECO:0008006" key="4">
    <source>
        <dbReference type="Google" id="ProtNLM"/>
    </source>
</evidence>
<sequence>MGPLRRSFKRLKSTLRCKSLPDSSSLDVSTRPSEDLDSESESQHSSAHFYGRAGTVQDLYVSSSTVTARLVPRDADVLQVQGTDGFVLGSAGFWNEVMQEKALLRLHHHTCEAPSASDSNPALHLTNYALHNVARRQRACKASHPCTPDMSSVAALQSLWVGSADEEGTTPPHMRYRGDVHGDMNVIVVQLTHSGSRESSTAQALSRSDMIKAFAGDSAECGKDLPQLGFSLFRPSIDATVAAGV</sequence>
<dbReference type="EMBL" id="JALJOQ010000114">
    <property type="protein sequence ID" value="KAK9796662.1"/>
    <property type="molecule type" value="Genomic_DNA"/>
</dbReference>
<protein>
    <recommendedName>
        <fullName evidence="4">PPM-type phosphatase domain-containing protein</fullName>
    </recommendedName>
</protein>
<feature type="region of interest" description="Disordered" evidence="1">
    <location>
        <begin position="19"/>
        <end position="47"/>
    </location>
</feature>
<dbReference type="Proteomes" id="UP001465755">
    <property type="component" value="Unassembled WGS sequence"/>
</dbReference>
<evidence type="ECO:0000256" key="1">
    <source>
        <dbReference type="SAM" id="MobiDB-lite"/>
    </source>
</evidence>
<comment type="caution">
    <text evidence="2">The sequence shown here is derived from an EMBL/GenBank/DDBJ whole genome shotgun (WGS) entry which is preliminary data.</text>
</comment>
<dbReference type="AlphaFoldDB" id="A0AAW1NRU6"/>
<keyword evidence="3" id="KW-1185">Reference proteome</keyword>
<accession>A0AAW1NRU6</accession>
<feature type="compositionally biased region" description="Polar residues" evidence="1">
    <location>
        <begin position="21"/>
        <end position="31"/>
    </location>
</feature>
<evidence type="ECO:0000313" key="3">
    <source>
        <dbReference type="Proteomes" id="UP001465755"/>
    </source>
</evidence>
<evidence type="ECO:0000313" key="2">
    <source>
        <dbReference type="EMBL" id="KAK9796662.1"/>
    </source>
</evidence>
<proteinExistence type="predicted"/>